<name>A0A067MZC5_BOTB1</name>
<dbReference type="STRING" id="930990.A0A067MZC5"/>
<evidence type="ECO:0000313" key="1">
    <source>
        <dbReference type="EMBL" id="KDQ21108.1"/>
    </source>
</evidence>
<dbReference type="EMBL" id="KL198017">
    <property type="protein sequence ID" value="KDQ21108.1"/>
    <property type="molecule type" value="Genomic_DNA"/>
</dbReference>
<sequence>MSSPVLSFLANDNLPSRDDIVTMCKEAGYHRRGIPFRSQPSEAISAWIKYGPYVTMAEALTQDWVAKALNADPGAAVRVPQVYQAFTSDNPDCRIGYIVMEYIDTPDCDHRDVQLVAKAVQTLISLRGPNTAPGPVGGGPVVHTFFVEWTSPITYETAEELEQHINGILKFKGDTRRINLVADARDGLRLCPCDINPTNFKKDRDGKAVALDFGATCFLPPSFFAVAMEKAVDPFAWKVAKHIRYPRTSDVAAMVSASYHLVHFGRDDIGLPKDLRQRL</sequence>
<keyword evidence="2" id="KW-1185">Reference proteome</keyword>
<dbReference type="InParanoid" id="A0A067MZC5"/>
<dbReference type="InterPro" id="IPR011009">
    <property type="entry name" value="Kinase-like_dom_sf"/>
</dbReference>
<evidence type="ECO:0008006" key="3">
    <source>
        <dbReference type="Google" id="ProtNLM"/>
    </source>
</evidence>
<reference evidence="2" key="1">
    <citation type="journal article" date="2014" name="Proc. Natl. Acad. Sci. U.S.A.">
        <title>Extensive sampling of basidiomycete genomes demonstrates inadequacy of the white-rot/brown-rot paradigm for wood decay fungi.</title>
        <authorList>
            <person name="Riley R."/>
            <person name="Salamov A.A."/>
            <person name="Brown D.W."/>
            <person name="Nagy L.G."/>
            <person name="Floudas D."/>
            <person name="Held B.W."/>
            <person name="Levasseur A."/>
            <person name="Lombard V."/>
            <person name="Morin E."/>
            <person name="Otillar R."/>
            <person name="Lindquist E.A."/>
            <person name="Sun H."/>
            <person name="LaButti K.M."/>
            <person name="Schmutz J."/>
            <person name="Jabbour D."/>
            <person name="Luo H."/>
            <person name="Baker S.E."/>
            <person name="Pisabarro A.G."/>
            <person name="Walton J.D."/>
            <person name="Blanchette R.A."/>
            <person name="Henrissat B."/>
            <person name="Martin F."/>
            <person name="Cullen D."/>
            <person name="Hibbett D.S."/>
            <person name="Grigoriev I.V."/>
        </authorList>
    </citation>
    <scope>NUCLEOTIDE SEQUENCE [LARGE SCALE GENOMIC DNA]</scope>
    <source>
        <strain evidence="2">FD-172 SS1</strain>
    </source>
</reference>
<evidence type="ECO:0000313" key="2">
    <source>
        <dbReference type="Proteomes" id="UP000027195"/>
    </source>
</evidence>
<dbReference type="SUPFAM" id="SSF56112">
    <property type="entry name" value="Protein kinase-like (PK-like)"/>
    <property type="match status" value="1"/>
</dbReference>
<proteinExistence type="predicted"/>
<gene>
    <name evidence="1" type="ORF">BOTBODRAFT_51104</name>
</gene>
<accession>A0A067MZC5</accession>
<dbReference type="Proteomes" id="UP000027195">
    <property type="component" value="Unassembled WGS sequence"/>
</dbReference>
<organism evidence="1 2">
    <name type="scientific">Botryobasidium botryosum (strain FD-172 SS1)</name>
    <dbReference type="NCBI Taxonomy" id="930990"/>
    <lineage>
        <taxon>Eukaryota</taxon>
        <taxon>Fungi</taxon>
        <taxon>Dikarya</taxon>
        <taxon>Basidiomycota</taxon>
        <taxon>Agaricomycotina</taxon>
        <taxon>Agaricomycetes</taxon>
        <taxon>Cantharellales</taxon>
        <taxon>Botryobasidiaceae</taxon>
        <taxon>Botryobasidium</taxon>
    </lineage>
</organism>
<dbReference type="HOGENOM" id="CLU_057554_1_0_1"/>
<dbReference type="OrthoDB" id="3250044at2759"/>
<protein>
    <recommendedName>
        <fullName evidence="3">Aminoglycoside phosphotransferase domain-containing protein</fullName>
    </recommendedName>
</protein>
<dbReference type="AlphaFoldDB" id="A0A067MZC5"/>